<dbReference type="Proteomes" id="UP000285092">
    <property type="component" value="Unassembled WGS sequence"/>
</dbReference>
<evidence type="ECO:0000313" key="1">
    <source>
        <dbReference type="EMBL" id="RIV80268.1"/>
    </source>
</evidence>
<proteinExistence type="predicted"/>
<comment type="caution">
    <text evidence="1">The sequence shown here is derived from an EMBL/GenBank/DDBJ whole genome shotgun (WGS) entry which is preliminary data.</text>
</comment>
<dbReference type="AlphaFoldDB" id="A0A418NL36"/>
<evidence type="ECO:0000313" key="2">
    <source>
        <dbReference type="Proteomes" id="UP000285092"/>
    </source>
</evidence>
<accession>A0A418NL36</accession>
<dbReference type="OrthoDB" id="7185591at2"/>
<gene>
    <name evidence="1" type="ORF">D2V04_02945</name>
</gene>
<reference evidence="1 2" key="1">
    <citation type="submission" date="2018-08" db="EMBL/GenBank/DDBJ databases">
        <title>Altererythrobacter sp.Ery1 and Ery12, the genome sequencing of novel strains in genus Alterythrobacter.</title>
        <authorList>
            <person name="Cheng H."/>
            <person name="Wu Y.-H."/>
            <person name="Fang C."/>
            <person name="Xu X.-W."/>
        </authorList>
    </citation>
    <scope>NUCLEOTIDE SEQUENCE [LARGE SCALE GENOMIC DNA]</scope>
    <source>
        <strain evidence="1 2">Ery1</strain>
    </source>
</reference>
<dbReference type="RefSeq" id="WP_119511854.1">
    <property type="nucleotide sequence ID" value="NZ_QXFK01000011.1"/>
</dbReference>
<dbReference type="EMBL" id="QXFK01000011">
    <property type="protein sequence ID" value="RIV80268.1"/>
    <property type="molecule type" value="Genomic_DNA"/>
</dbReference>
<keyword evidence="2" id="KW-1185">Reference proteome</keyword>
<sequence>MNPGHFLASAFRARFLDVLASIYIYNEHRGYTSLDRVLEAVRARCPDDAEFIAEVEKHRSDEEKHYRMFKRWFELRGTMPLEVDRTCGHIDHFIETVFGCTIDELDTAKIVVDGDQFEKLCRVIMITEQRGMRQVEILLENAHIRSDKALTRIFQVVEKDEPDHWMPYDRWLRANGRRPKPRWRELWADYWIHKSLMLVKLPAIFIDRNRRRLTAWPDAAEHGPAGGGATPAPL</sequence>
<organism evidence="1 2">
    <name type="scientific">Pelagerythrobacter aerophilus</name>
    <dbReference type="NCBI Taxonomy" id="2306995"/>
    <lineage>
        <taxon>Bacteria</taxon>
        <taxon>Pseudomonadati</taxon>
        <taxon>Pseudomonadota</taxon>
        <taxon>Alphaproteobacteria</taxon>
        <taxon>Sphingomonadales</taxon>
        <taxon>Erythrobacteraceae</taxon>
        <taxon>Pelagerythrobacter</taxon>
    </lineage>
</organism>
<protein>
    <submittedName>
        <fullName evidence="1">Ferritin-like domain-containing protein</fullName>
    </submittedName>
</protein>
<dbReference type="SUPFAM" id="SSF47240">
    <property type="entry name" value="Ferritin-like"/>
    <property type="match status" value="1"/>
</dbReference>
<dbReference type="InterPro" id="IPR009078">
    <property type="entry name" value="Ferritin-like_SF"/>
</dbReference>
<name>A0A418NL36_9SPHN</name>